<dbReference type="PANTHER" id="PTHR39085:SF1">
    <property type="entry name" value="SLL0924 PROTEIN"/>
    <property type="match status" value="1"/>
</dbReference>
<reference evidence="3 4" key="1">
    <citation type="submission" date="2024-09" db="EMBL/GenBank/DDBJ databases">
        <title>Floridaenema gen nov. (Aerosakkonemataceae, Aerosakkonematales ord. nov., Cyanobacteria) from benthic tropical and subtropical fresh waters, with the description of four new species.</title>
        <authorList>
            <person name="Moretto J.A."/>
            <person name="Berthold D.E."/>
            <person name="Lefler F.W."/>
            <person name="Huang I.-S."/>
            <person name="Laughinghouse H. IV."/>
        </authorList>
    </citation>
    <scope>NUCLEOTIDE SEQUENCE [LARGE SCALE GENOMIC DNA]</scope>
    <source>
        <strain evidence="3 4">BLCC-F46</strain>
    </source>
</reference>
<sequence length="210" mass="23334">MPSGRTHDRITLWILPVVAVLTFGLTQSGSLTLLVSGGFLFGGLMFGPDLDIYSRQFQRWGFLRWIWIPYQKSLRHRSFLSHGPIIGTALRSLYLSLWIIILGGLVILIADLFGVETSEWKTSTKLALASVSQYKAEGIALLLGLELGAMSHSLSDWGGSAVKRFKNSQSQAALPQSSRVKKRSSSKIPKQKIEKQTTKTRRTRSKRSGS</sequence>
<protein>
    <submittedName>
        <fullName evidence="3">Metal-binding protein</fullName>
    </submittedName>
</protein>
<feature type="transmembrane region" description="Helical" evidence="2">
    <location>
        <begin position="93"/>
        <end position="115"/>
    </location>
</feature>
<gene>
    <name evidence="3" type="ORF">ACE1CC_17730</name>
</gene>
<keyword evidence="2" id="KW-1133">Transmembrane helix</keyword>
<evidence type="ECO:0000313" key="4">
    <source>
        <dbReference type="Proteomes" id="UP001576774"/>
    </source>
</evidence>
<dbReference type="InterPro" id="IPR019250">
    <property type="entry name" value="DUF2227_metal-bd"/>
</dbReference>
<feature type="region of interest" description="Disordered" evidence="1">
    <location>
        <begin position="168"/>
        <end position="210"/>
    </location>
</feature>
<evidence type="ECO:0000313" key="3">
    <source>
        <dbReference type="EMBL" id="MFB2878694.1"/>
    </source>
</evidence>
<keyword evidence="2" id="KW-0812">Transmembrane</keyword>
<dbReference type="RefSeq" id="WP_413271758.1">
    <property type="nucleotide sequence ID" value="NZ_JBHFNQ010000135.1"/>
</dbReference>
<comment type="caution">
    <text evidence="3">The sequence shown here is derived from an EMBL/GenBank/DDBJ whole genome shotgun (WGS) entry which is preliminary data.</text>
</comment>
<evidence type="ECO:0000256" key="1">
    <source>
        <dbReference type="SAM" id="MobiDB-lite"/>
    </source>
</evidence>
<dbReference type="Pfam" id="PF09988">
    <property type="entry name" value="DUF2227"/>
    <property type="match status" value="1"/>
</dbReference>
<feature type="transmembrane region" description="Helical" evidence="2">
    <location>
        <begin position="12"/>
        <end position="41"/>
    </location>
</feature>
<organism evidence="3 4">
    <name type="scientific">Floridaenema aerugineum BLCC-F46</name>
    <dbReference type="NCBI Taxonomy" id="3153654"/>
    <lineage>
        <taxon>Bacteria</taxon>
        <taxon>Bacillati</taxon>
        <taxon>Cyanobacteriota</taxon>
        <taxon>Cyanophyceae</taxon>
        <taxon>Oscillatoriophycideae</taxon>
        <taxon>Aerosakkonematales</taxon>
        <taxon>Aerosakkonemataceae</taxon>
        <taxon>Floridanema</taxon>
        <taxon>Floridanema aerugineum</taxon>
    </lineage>
</organism>
<proteinExistence type="predicted"/>
<keyword evidence="4" id="KW-1185">Reference proteome</keyword>
<dbReference type="Proteomes" id="UP001576774">
    <property type="component" value="Unassembled WGS sequence"/>
</dbReference>
<dbReference type="EMBL" id="JBHFNQ010000135">
    <property type="protein sequence ID" value="MFB2878694.1"/>
    <property type="molecule type" value="Genomic_DNA"/>
</dbReference>
<name>A0ABV4X7E1_9CYAN</name>
<feature type="compositionally biased region" description="Basic residues" evidence="1">
    <location>
        <begin position="198"/>
        <end position="210"/>
    </location>
</feature>
<keyword evidence="2" id="KW-0472">Membrane</keyword>
<dbReference type="PANTHER" id="PTHR39085">
    <property type="entry name" value="SLL0924 PROTEIN"/>
    <property type="match status" value="1"/>
</dbReference>
<accession>A0ABV4X7E1</accession>
<evidence type="ECO:0000256" key="2">
    <source>
        <dbReference type="SAM" id="Phobius"/>
    </source>
</evidence>